<protein>
    <recommendedName>
        <fullName evidence="4">Lipoprotein</fullName>
    </recommendedName>
</protein>
<dbReference type="PROSITE" id="PS51257">
    <property type="entry name" value="PROKAR_LIPOPROTEIN"/>
    <property type="match status" value="1"/>
</dbReference>
<keyword evidence="1" id="KW-0732">Signal</keyword>
<gene>
    <name evidence="2" type="ORF">AT959_05285</name>
</gene>
<evidence type="ECO:0008006" key="4">
    <source>
        <dbReference type="Google" id="ProtNLM"/>
    </source>
</evidence>
<organism evidence="2 3">
    <name type="scientific">Dechloromonas denitrificans</name>
    <dbReference type="NCBI Taxonomy" id="281362"/>
    <lineage>
        <taxon>Bacteria</taxon>
        <taxon>Pseudomonadati</taxon>
        <taxon>Pseudomonadota</taxon>
        <taxon>Betaproteobacteria</taxon>
        <taxon>Rhodocyclales</taxon>
        <taxon>Azonexaceae</taxon>
        <taxon>Dechloromonas</taxon>
    </lineage>
</organism>
<keyword evidence="3" id="KW-1185">Reference proteome</keyword>
<evidence type="ECO:0000256" key="1">
    <source>
        <dbReference type="SAM" id="SignalP"/>
    </source>
</evidence>
<dbReference type="Proteomes" id="UP000070186">
    <property type="component" value="Unassembled WGS sequence"/>
</dbReference>
<sequence>MRSTVLLLGLVSTASLSGCVTVNDMYLADGSIGHKITCDGRGRSIDTCFEKAAELCGAHGFETVTREGLSTGRSIEKGSTDPNSGAFSTRNILVRCNDQRPMPRY</sequence>
<feature type="chain" id="PRO_5007459554" description="Lipoprotein" evidence="1">
    <location>
        <begin position="18"/>
        <end position="105"/>
    </location>
</feature>
<dbReference type="EMBL" id="LODL01000010">
    <property type="protein sequence ID" value="KXB31766.1"/>
    <property type="molecule type" value="Genomic_DNA"/>
</dbReference>
<accession>A0A133XLI3</accession>
<name>A0A133XLI3_9RHOO</name>
<reference evidence="2 3" key="1">
    <citation type="submission" date="2015-12" db="EMBL/GenBank/DDBJ databases">
        <title>Nitrous oxide reduction kinetics distinguish bacteria harboring typical versus atypical NosZ.</title>
        <authorList>
            <person name="Yoon S."/>
            <person name="Nissen S."/>
            <person name="Park D."/>
            <person name="Sanford R.A."/>
            <person name="Loeffler F.E."/>
        </authorList>
    </citation>
    <scope>NUCLEOTIDE SEQUENCE [LARGE SCALE GENOMIC DNA]</scope>
    <source>
        <strain evidence="2 3">ATCC BAA-841</strain>
    </source>
</reference>
<comment type="caution">
    <text evidence="2">The sequence shown here is derived from an EMBL/GenBank/DDBJ whole genome shotgun (WGS) entry which is preliminary data.</text>
</comment>
<evidence type="ECO:0000313" key="2">
    <source>
        <dbReference type="EMBL" id="KXB31766.1"/>
    </source>
</evidence>
<feature type="signal peptide" evidence="1">
    <location>
        <begin position="1"/>
        <end position="17"/>
    </location>
</feature>
<evidence type="ECO:0000313" key="3">
    <source>
        <dbReference type="Proteomes" id="UP000070186"/>
    </source>
</evidence>
<dbReference type="AlphaFoldDB" id="A0A133XLI3"/>
<dbReference type="RefSeq" id="WP_066881333.1">
    <property type="nucleotide sequence ID" value="NZ_LODL01000010.1"/>
</dbReference>
<proteinExistence type="predicted"/>